<dbReference type="InterPro" id="IPR011006">
    <property type="entry name" value="CheY-like_superfamily"/>
</dbReference>
<dbReference type="KEGG" id="nga:Ngar_c08520"/>
<organism evidence="3 4">
    <name type="scientific">Nitrososphaera gargensis (strain Ga9.2)</name>
    <dbReference type="NCBI Taxonomy" id="1237085"/>
    <lineage>
        <taxon>Archaea</taxon>
        <taxon>Nitrososphaerota</taxon>
        <taxon>Nitrososphaeria</taxon>
        <taxon>Nitrososphaerales</taxon>
        <taxon>Nitrososphaeraceae</taxon>
        <taxon>Nitrososphaera</taxon>
    </lineage>
</organism>
<dbReference type="OrthoDB" id="2830at2157"/>
<sequence>MATKGEKYKILVVDDEPDITSVIKKGLEKEGFEVQAFNNPTEALSHFKVGAFDLVLLDIRMQPMNGFALFKQLRKIDDKVKVCFITAFEIYYDEFRKVFPKLRVNCFVRKPVRIEELANTIRDELELTDEIKLSSG</sequence>
<dbReference type="RefSeq" id="WP_015018339.1">
    <property type="nucleotide sequence ID" value="NC_018719.1"/>
</dbReference>
<dbReference type="CDD" id="cd00156">
    <property type="entry name" value="REC"/>
    <property type="match status" value="1"/>
</dbReference>
<dbReference type="InterPro" id="IPR050595">
    <property type="entry name" value="Bact_response_regulator"/>
</dbReference>
<evidence type="ECO:0000313" key="4">
    <source>
        <dbReference type="Proteomes" id="UP000008037"/>
    </source>
</evidence>
<dbReference type="GO" id="GO:0000160">
    <property type="term" value="P:phosphorelay signal transduction system"/>
    <property type="evidence" value="ECO:0007669"/>
    <property type="project" value="InterPro"/>
</dbReference>
<dbReference type="SMART" id="SM00448">
    <property type="entry name" value="REC"/>
    <property type="match status" value="1"/>
</dbReference>
<reference evidence="3 4" key="1">
    <citation type="journal article" date="2012" name="Environ. Microbiol.">
        <title>The genome of the ammonia-oxidizing Candidatus Nitrososphaera gargensis: insights into metabolic versatility and environmental adaptations.</title>
        <authorList>
            <person name="Spang A."/>
            <person name="Poehlein A."/>
            <person name="Offre P."/>
            <person name="Zumbragel S."/>
            <person name="Haider S."/>
            <person name="Rychlik N."/>
            <person name="Nowka B."/>
            <person name="Schmeisser C."/>
            <person name="Lebedeva E.V."/>
            <person name="Rattei T."/>
            <person name="Bohm C."/>
            <person name="Schmid M."/>
            <person name="Galushko A."/>
            <person name="Hatzenpichler R."/>
            <person name="Weinmaier T."/>
            <person name="Daniel R."/>
            <person name="Schleper C."/>
            <person name="Spieck E."/>
            <person name="Streit W."/>
            <person name="Wagner M."/>
        </authorList>
    </citation>
    <scope>NUCLEOTIDE SEQUENCE [LARGE SCALE GENOMIC DNA]</scope>
    <source>
        <strain evidence="4">Ga9.2</strain>
    </source>
</reference>
<dbReference type="PANTHER" id="PTHR44591">
    <property type="entry name" value="STRESS RESPONSE REGULATOR PROTEIN 1"/>
    <property type="match status" value="1"/>
</dbReference>
<dbReference type="Gene3D" id="3.40.50.2300">
    <property type="match status" value="1"/>
</dbReference>
<protein>
    <submittedName>
        <fullName evidence="3">Putative signal transduction response regulator, receiver domain protein</fullName>
    </submittedName>
</protein>
<dbReference type="InterPro" id="IPR001789">
    <property type="entry name" value="Sig_transdc_resp-reg_receiver"/>
</dbReference>
<evidence type="ECO:0000313" key="3">
    <source>
        <dbReference type="EMBL" id="AFU57794.1"/>
    </source>
</evidence>
<dbReference type="Proteomes" id="UP000008037">
    <property type="component" value="Chromosome"/>
</dbReference>
<dbReference type="GeneID" id="13795247"/>
<dbReference type="BioCyc" id="CNIT1237085:G1324-850-MONOMER"/>
<accession>K0IMC9</accession>
<feature type="domain" description="Response regulatory" evidence="2">
    <location>
        <begin position="9"/>
        <end position="125"/>
    </location>
</feature>
<gene>
    <name evidence="3" type="ordered locus">Ngar_c08520</name>
</gene>
<name>K0IMC9_NITGG</name>
<dbReference type="STRING" id="1237085.Ngar_c08520"/>
<evidence type="ECO:0000259" key="2">
    <source>
        <dbReference type="PROSITE" id="PS50110"/>
    </source>
</evidence>
<keyword evidence="4" id="KW-1185">Reference proteome</keyword>
<dbReference type="EMBL" id="CP002408">
    <property type="protein sequence ID" value="AFU57794.1"/>
    <property type="molecule type" value="Genomic_DNA"/>
</dbReference>
<evidence type="ECO:0000256" key="1">
    <source>
        <dbReference type="ARBA" id="ARBA00022553"/>
    </source>
</evidence>
<dbReference type="PANTHER" id="PTHR44591:SF3">
    <property type="entry name" value="RESPONSE REGULATORY DOMAIN-CONTAINING PROTEIN"/>
    <property type="match status" value="1"/>
</dbReference>
<dbReference type="Pfam" id="PF00072">
    <property type="entry name" value="Response_reg"/>
    <property type="match status" value="1"/>
</dbReference>
<dbReference type="AlphaFoldDB" id="K0IMC9"/>
<dbReference type="HOGENOM" id="CLU_000445_69_8_2"/>
<dbReference type="SUPFAM" id="SSF52172">
    <property type="entry name" value="CheY-like"/>
    <property type="match status" value="1"/>
</dbReference>
<proteinExistence type="predicted"/>
<dbReference type="InParanoid" id="K0IMC9"/>
<dbReference type="PROSITE" id="PS50110">
    <property type="entry name" value="RESPONSE_REGULATORY"/>
    <property type="match status" value="1"/>
</dbReference>
<keyword evidence="1" id="KW-0597">Phosphoprotein</keyword>